<evidence type="ECO:0008006" key="5">
    <source>
        <dbReference type="Google" id="ProtNLM"/>
    </source>
</evidence>
<evidence type="ECO:0000256" key="2">
    <source>
        <dbReference type="SAM" id="MobiDB-lite"/>
    </source>
</evidence>
<comment type="caution">
    <text evidence="3">The sequence shown here is derived from an EMBL/GenBank/DDBJ whole genome shotgun (WGS) entry which is preliminary data.</text>
</comment>
<organism evidence="3 4">
    <name type="scientific">Saponaria officinalis</name>
    <name type="common">Common soapwort</name>
    <name type="synonym">Lychnis saponaria</name>
    <dbReference type="NCBI Taxonomy" id="3572"/>
    <lineage>
        <taxon>Eukaryota</taxon>
        <taxon>Viridiplantae</taxon>
        <taxon>Streptophyta</taxon>
        <taxon>Embryophyta</taxon>
        <taxon>Tracheophyta</taxon>
        <taxon>Spermatophyta</taxon>
        <taxon>Magnoliopsida</taxon>
        <taxon>eudicotyledons</taxon>
        <taxon>Gunneridae</taxon>
        <taxon>Pentapetalae</taxon>
        <taxon>Caryophyllales</taxon>
        <taxon>Caryophyllaceae</taxon>
        <taxon>Caryophylleae</taxon>
        <taxon>Saponaria</taxon>
    </lineage>
</organism>
<feature type="region of interest" description="Disordered" evidence="2">
    <location>
        <begin position="108"/>
        <end position="139"/>
    </location>
</feature>
<feature type="compositionally biased region" description="Gly residues" evidence="2">
    <location>
        <begin position="111"/>
        <end position="121"/>
    </location>
</feature>
<dbReference type="PANTHER" id="PTHR46525">
    <property type="entry name" value="EMB|CAB72159.1"/>
    <property type="match status" value="1"/>
</dbReference>
<dbReference type="PANTHER" id="PTHR46525:SF2">
    <property type="entry name" value="EMB|CAB72159.1"/>
    <property type="match status" value="1"/>
</dbReference>
<dbReference type="Pfam" id="PF04520">
    <property type="entry name" value="Senescence_reg"/>
    <property type="match status" value="1"/>
</dbReference>
<sequence length="171" mass="18516">MASTKSYIMARRATTTNYRFLTIDASSKTPHVRGNSFDLNELDLWGESTQSNSAEFRAPPPPSSRKPRRGGGGGGEVVAAVAASVPVNVPDWSKILREEYKEKWNAAAEFGGSGGGDGGGDGGDEWVPPHEYLSRTRNASLSMQEGIGRTLKGRDLSRVRNAIWEKTGFQD</sequence>
<feature type="region of interest" description="Disordered" evidence="2">
    <location>
        <begin position="48"/>
        <end position="76"/>
    </location>
</feature>
<evidence type="ECO:0000313" key="3">
    <source>
        <dbReference type="EMBL" id="KAK9664026.1"/>
    </source>
</evidence>
<evidence type="ECO:0000313" key="4">
    <source>
        <dbReference type="Proteomes" id="UP001443914"/>
    </source>
</evidence>
<dbReference type="Proteomes" id="UP001443914">
    <property type="component" value="Unassembled WGS sequence"/>
</dbReference>
<evidence type="ECO:0000256" key="1">
    <source>
        <dbReference type="ARBA" id="ARBA00034773"/>
    </source>
</evidence>
<name>A0AAW1GJV7_SAPOF</name>
<comment type="similarity">
    <text evidence="1">Belongs to the senescence regulator S40 family.</text>
</comment>
<dbReference type="GO" id="GO:0010150">
    <property type="term" value="P:leaf senescence"/>
    <property type="evidence" value="ECO:0007669"/>
    <property type="project" value="UniProtKB-ARBA"/>
</dbReference>
<gene>
    <name evidence="3" type="ORF">RND81_14G014900</name>
</gene>
<proteinExistence type="inferred from homology"/>
<keyword evidence="4" id="KW-1185">Reference proteome</keyword>
<reference evidence="3" key="1">
    <citation type="submission" date="2024-03" db="EMBL/GenBank/DDBJ databases">
        <title>WGS assembly of Saponaria officinalis var. Norfolk2.</title>
        <authorList>
            <person name="Jenkins J."/>
            <person name="Shu S."/>
            <person name="Grimwood J."/>
            <person name="Barry K."/>
            <person name="Goodstein D."/>
            <person name="Schmutz J."/>
            <person name="Leebens-Mack J."/>
            <person name="Osbourn A."/>
        </authorList>
    </citation>
    <scope>NUCLEOTIDE SEQUENCE [LARGE SCALE GENOMIC DNA]</scope>
    <source>
        <strain evidence="3">JIC</strain>
    </source>
</reference>
<dbReference type="EMBL" id="JBDFQZ010000014">
    <property type="protein sequence ID" value="KAK9664026.1"/>
    <property type="molecule type" value="Genomic_DNA"/>
</dbReference>
<dbReference type="AlphaFoldDB" id="A0AAW1GJV7"/>
<accession>A0AAW1GJV7</accession>
<protein>
    <recommendedName>
        <fullName evidence="5">Senescence regulator</fullName>
    </recommendedName>
</protein>
<dbReference type="InterPro" id="IPR007608">
    <property type="entry name" value="Senescence_reg_S40"/>
</dbReference>